<dbReference type="Pfam" id="PF00355">
    <property type="entry name" value="Rieske"/>
    <property type="match status" value="1"/>
</dbReference>
<evidence type="ECO:0000256" key="1">
    <source>
        <dbReference type="ARBA" id="ARBA00022714"/>
    </source>
</evidence>
<dbReference type="EMBL" id="CP025570">
    <property type="protein sequence ID" value="AZZ39125.1"/>
    <property type="molecule type" value="Genomic_DNA"/>
</dbReference>
<dbReference type="GeneID" id="82885287"/>
<evidence type="ECO:0000313" key="8">
    <source>
        <dbReference type="Proteomes" id="UP000277858"/>
    </source>
</evidence>
<dbReference type="STRING" id="1122997.GCA_000425285_00505"/>
<dbReference type="GO" id="GO:0051537">
    <property type="term" value="F:2 iron, 2 sulfur cluster binding"/>
    <property type="evidence" value="ECO:0007669"/>
    <property type="project" value="UniProtKB-KW"/>
</dbReference>
<dbReference type="InterPro" id="IPR017941">
    <property type="entry name" value="Rieske_2Fe-2S"/>
</dbReference>
<keyword evidence="3" id="KW-0408">Iron</keyword>
<dbReference type="Proteomes" id="UP000277858">
    <property type="component" value="Chromosome"/>
</dbReference>
<evidence type="ECO:0000313" key="6">
    <source>
        <dbReference type="EMBL" id="AZZ39125.1"/>
    </source>
</evidence>
<dbReference type="Gene3D" id="2.102.10.10">
    <property type="entry name" value="Rieske [2Fe-2S] iron-sulphur domain"/>
    <property type="match status" value="1"/>
</dbReference>
<evidence type="ECO:0000259" key="5">
    <source>
        <dbReference type="PROSITE" id="PS51296"/>
    </source>
</evidence>
<dbReference type="GO" id="GO:0051213">
    <property type="term" value="F:dioxygenase activity"/>
    <property type="evidence" value="ECO:0007669"/>
    <property type="project" value="UniProtKB-KW"/>
</dbReference>
<dbReference type="PANTHER" id="PTHR21496:SF23">
    <property type="entry name" value="3-PHENYLPROPIONATE_CINNAMIC ACID DIOXYGENASE FERREDOXIN SUBUNIT"/>
    <property type="match status" value="1"/>
</dbReference>
<dbReference type="Proteomes" id="UP000285875">
    <property type="component" value="Chromosome"/>
</dbReference>
<dbReference type="CDD" id="cd03528">
    <property type="entry name" value="Rieske_RO_ferredoxin"/>
    <property type="match status" value="1"/>
</dbReference>
<reference evidence="7 8" key="2">
    <citation type="submission" date="2018-12" db="EMBL/GenBank/DDBJ databases">
        <authorList>
            <consortium name="Pathogen Informatics"/>
        </authorList>
    </citation>
    <scope>NUCLEOTIDE SEQUENCE [LARGE SCALE GENOMIC DNA]</scope>
    <source>
        <strain evidence="7 8">NCTC13652</strain>
    </source>
</reference>
<evidence type="ECO:0000256" key="3">
    <source>
        <dbReference type="ARBA" id="ARBA00023004"/>
    </source>
</evidence>
<dbReference type="OrthoDB" id="147178at2"/>
<dbReference type="InterPro" id="IPR036922">
    <property type="entry name" value="Rieske_2Fe-2S_sf"/>
</dbReference>
<accession>A0A3Q9UQS8</accession>
<keyword evidence="8" id="KW-1185">Reference proteome</keyword>
<name>A0A3Q9UQS8_9ACTN</name>
<dbReference type="RefSeq" id="WP_028702315.1">
    <property type="nucleotide sequence ID" value="NZ_CP025570.1"/>
</dbReference>
<dbReference type="GO" id="GO:0016705">
    <property type="term" value="F:oxidoreductase activity, acting on paired donors, with incorporation or reduction of molecular oxygen"/>
    <property type="evidence" value="ECO:0007669"/>
    <property type="project" value="UniProtKB-ARBA"/>
</dbReference>
<dbReference type="PROSITE" id="PS51296">
    <property type="entry name" value="RIESKE"/>
    <property type="match status" value="1"/>
</dbReference>
<keyword evidence="7" id="KW-0560">Oxidoreductase</keyword>
<dbReference type="GO" id="GO:0046872">
    <property type="term" value="F:metal ion binding"/>
    <property type="evidence" value="ECO:0007669"/>
    <property type="project" value="UniProtKB-KW"/>
</dbReference>
<dbReference type="GO" id="GO:0004497">
    <property type="term" value="F:monooxygenase activity"/>
    <property type="evidence" value="ECO:0007669"/>
    <property type="project" value="UniProtKB-ARBA"/>
</dbReference>
<keyword evidence="2" id="KW-0479">Metal-binding</keyword>
<evidence type="ECO:0000256" key="2">
    <source>
        <dbReference type="ARBA" id="ARBA00022723"/>
    </source>
</evidence>
<keyword evidence="7" id="KW-0223">Dioxygenase</keyword>
<protein>
    <submittedName>
        <fullName evidence="7">Anthranilate 1,2-dioxygenase ferredoxin subunit</fullName>
    </submittedName>
    <submittedName>
        <fullName evidence="6">Non-heme iron oxygenase ferredoxin subunit</fullName>
    </submittedName>
</protein>
<organism evidence="6 9">
    <name type="scientific">Acidipropionibacterium jensenii</name>
    <dbReference type="NCBI Taxonomy" id="1749"/>
    <lineage>
        <taxon>Bacteria</taxon>
        <taxon>Bacillati</taxon>
        <taxon>Actinomycetota</taxon>
        <taxon>Actinomycetes</taxon>
        <taxon>Propionibacteriales</taxon>
        <taxon>Propionibacteriaceae</taxon>
        <taxon>Acidipropionibacterium</taxon>
    </lineage>
</organism>
<keyword evidence="1" id="KW-0001">2Fe-2S</keyword>
<dbReference type="EMBL" id="LR134473">
    <property type="protein sequence ID" value="VEI04354.1"/>
    <property type="molecule type" value="Genomic_DNA"/>
</dbReference>
<reference evidence="9" key="1">
    <citation type="submission" date="2017-12" db="EMBL/GenBank/DDBJ databases">
        <title>Whole genome sequencing of Acidipropionibacterium jensenii strains JS279 and JS280.</title>
        <authorList>
            <person name="Deptula P."/>
            <person name="Laine P."/>
            <person name="Smolander O.-P."/>
            <person name="Paulin L."/>
            <person name="Auvinen P."/>
            <person name="Varmanen P."/>
        </authorList>
    </citation>
    <scope>NUCLEOTIDE SEQUENCE [LARGE SCALE GENOMIC DNA]</scope>
    <source>
        <strain evidence="9">JS280</strain>
    </source>
</reference>
<dbReference type="SUPFAM" id="SSF50022">
    <property type="entry name" value="ISP domain"/>
    <property type="match status" value="1"/>
</dbReference>
<dbReference type="KEGG" id="aji:C0Z10_04485"/>
<evidence type="ECO:0000256" key="4">
    <source>
        <dbReference type="ARBA" id="ARBA00023014"/>
    </source>
</evidence>
<proteinExistence type="predicted"/>
<dbReference type="PANTHER" id="PTHR21496">
    <property type="entry name" value="FERREDOXIN-RELATED"/>
    <property type="match status" value="1"/>
</dbReference>
<gene>
    <name evidence="7" type="primary">andAb</name>
    <name evidence="6" type="ORF">C0Z10_04485</name>
    <name evidence="7" type="ORF">NCTC13652_02585</name>
</gene>
<keyword evidence="4" id="KW-0411">Iron-sulfur</keyword>
<evidence type="ECO:0000313" key="9">
    <source>
        <dbReference type="Proteomes" id="UP000285875"/>
    </source>
</evidence>
<feature type="domain" description="Rieske" evidence="5">
    <location>
        <begin position="4"/>
        <end position="100"/>
    </location>
</feature>
<sequence>MAAVKVTTVDQLADDTPAEFDDVEGTDIVLVRTEGQTFAIGALCSHAEVPMVDGEVEDCALECYMHGSMFDLRTGAPLSLPATEPIPVFPVTIDGDDVLVDVAHPIPYKES</sequence>
<dbReference type="AlphaFoldDB" id="A0A3Q9UQS8"/>
<reference evidence="6" key="3">
    <citation type="journal article" date="2019" name="Microorganisms">
        <title>Red-Brown Pigmentation of Acidipropionibacterium jensenii Is Tied to Haemolytic Activity and cyl-Like Gene Cluster.</title>
        <authorList>
            <person name="Deptula P."/>
            <person name="Loivamaa I."/>
            <person name="Smolander O.P."/>
            <person name="Laine P."/>
            <person name="Roberts R.J."/>
            <person name="Piironen V."/>
            <person name="Paulin L."/>
            <person name="Savijoki K."/>
            <person name="Auvinen P."/>
            <person name="Varmanen P."/>
        </authorList>
    </citation>
    <scope>NUCLEOTIDE SEQUENCE</scope>
    <source>
        <strain evidence="6">JS280</strain>
    </source>
</reference>
<evidence type="ECO:0000313" key="7">
    <source>
        <dbReference type="EMBL" id="VEI04354.1"/>
    </source>
</evidence>